<dbReference type="HOGENOM" id="CLU_170555_0_0_1"/>
<dbReference type="InterPro" id="IPR008389">
    <property type="entry name" value="ATPase_V0-cplx_e1/e2_su"/>
</dbReference>
<evidence type="ECO:0000256" key="3">
    <source>
        <dbReference type="ARBA" id="ARBA00022448"/>
    </source>
</evidence>
<evidence type="ECO:0000256" key="2">
    <source>
        <dbReference type="ARBA" id="ARBA00008328"/>
    </source>
</evidence>
<keyword evidence="7" id="KW-0406">Ion transport</keyword>
<evidence type="ECO:0000256" key="7">
    <source>
        <dbReference type="ARBA" id="ARBA00023065"/>
    </source>
</evidence>
<dbReference type="EMBL" id="CAQQ02153971">
    <property type="status" value="NOT_ANNOTATED_CDS"/>
    <property type="molecule type" value="Genomic_DNA"/>
</dbReference>
<evidence type="ECO:0000256" key="4">
    <source>
        <dbReference type="ARBA" id="ARBA00022692"/>
    </source>
</evidence>
<evidence type="ECO:0000256" key="8">
    <source>
        <dbReference type="ARBA" id="ARBA00023136"/>
    </source>
</evidence>
<keyword evidence="8 9" id="KW-0472">Membrane</keyword>
<evidence type="ECO:0000313" key="10">
    <source>
        <dbReference type="EnsemblMetazoa" id="MESCA008050-PA"/>
    </source>
</evidence>
<evidence type="ECO:0000256" key="6">
    <source>
        <dbReference type="ARBA" id="ARBA00022989"/>
    </source>
</evidence>
<dbReference type="GO" id="GO:0046961">
    <property type="term" value="F:proton-transporting ATPase activity, rotational mechanism"/>
    <property type="evidence" value="ECO:0007669"/>
    <property type="project" value="InterPro"/>
</dbReference>
<dbReference type="GO" id="GO:0012505">
    <property type="term" value="C:endomembrane system"/>
    <property type="evidence" value="ECO:0007669"/>
    <property type="project" value="UniProtKB-SubCell"/>
</dbReference>
<evidence type="ECO:0008006" key="12">
    <source>
        <dbReference type="Google" id="ProtNLM"/>
    </source>
</evidence>
<reference evidence="10" key="2">
    <citation type="submission" date="2015-06" db="UniProtKB">
        <authorList>
            <consortium name="EnsemblMetazoa"/>
        </authorList>
    </citation>
    <scope>IDENTIFICATION</scope>
</reference>
<dbReference type="GO" id="GO:0033179">
    <property type="term" value="C:proton-transporting V-type ATPase, V0 domain"/>
    <property type="evidence" value="ECO:0007669"/>
    <property type="project" value="InterPro"/>
</dbReference>
<protein>
    <recommendedName>
        <fullName evidence="12">V-type proton ATPase subunit</fullName>
    </recommendedName>
</protein>
<sequence length="82" mass="9652">MYPVYIVLPCFTLFWCLVGILGPIVTPRGPNQQIIRCMLMLTAASCYLMWFCVYMSQLNPLTGPKLSKNKYILMQWEWNRNK</sequence>
<keyword evidence="11" id="KW-1185">Reference proteome</keyword>
<evidence type="ECO:0000256" key="9">
    <source>
        <dbReference type="SAM" id="Phobius"/>
    </source>
</evidence>
<evidence type="ECO:0000256" key="5">
    <source>
        <dbReference type="ARBA" id="ARBA00022781"/>
    </source>
</evidence>
<evidence type="ECO:0000313" key="11">
    <source>
        <dbReference type="Proteomes" id="UP000015102"/>
    </source>
</evidence>
<keyword evidence="6 9" id="KW-1133">Transmembrane helix</keyword>
<dbReference type="STRING" id="36166.T1GW78"/>
<organism evidence="10 11">
    <name type="scientific">Megaselia scalaris</name>
    <name type="common">Humpbacked fly</name>
    <name type="synonym">Phora scalaris</name>
    <dbReference type="NCBI Taxonomy" id="36166"/>
    <lineage>
        <taxon>Eukaryota</taxon>
        <taxon>Metazoa</taxon>
        <taxon>Ecdysozoa</taxon>
        <taxon>Arthropoda</taxon>
        <taxon>Hexapoda</taxon>
        <taxon>Insecta</taxon>
        <taxon>Pterygota</taxon>
        <taxon>Neoptera</taxon>
        <taxon>Endopterygota</taxon>
        <taxon>Diptera</taxon>
        <taxon>Brachycera</taxon>
        <taxon>Muscomorpha</taxon>
        <taxon>Platypezoidea</taxon>
        <taxon>Phoridae</taxon>
        <taxon>Megaseliini</taxon>
        <taxon>Megaselia</taxon>
    </lineage>
</organism>
<reference evidence="11" key="1">
    <citation type="submission" date="2013-02" db="EMBL/GenBank/DDBJ databases">
        <authorList>
            <person name="Hughes D."/>
        </authorList>
    </citation>
    <scope>NUCLEOTIDE SEQUENCE</scope>
    <source>
        <strain>Durham</strain>
        <strain evidence="11">NC isolate 2 -- Noor lab</strain>
    </source>
</reference>
<keyword evidence="3" id="KW-0813">Transport</keyword>
<keyword evidence="5" id="KW-0375">Hydrogen ion transport</keyword>
<accession>T1GW78</accession>
<dbReference type="GO" id="GO:0033181">
    <property type="term" value="C:plasma membrane proton-transporting V-type ATPase complex"/>
    <property type="evidence" value="ECO:0007669"/>
    <property type="project" value="TreeGrafter"/>
</dbReference>
<dbReference type="PANTHER" id="PTHR12263">
    <property type="entry name" value="VACUOLAR ATP SYNTHASE SUBUNIT H"/>
    <property type="match status" value="1"/>
</dbReference>
<dbReference type="Proteomes" id="UP000015102">
    <property type="component" value="Unassembled WGS sequence"/>
</dbReference>
<keyword evidence="4 9" id="KW-0812">Transmembrane</keyword>
<dbReference type="Pfam" id="PF05493">
    <property type="entry name" value="ATP_synt_H"/>
    <property type="match status" value="1"/>
</dbReference>
<dbReference type="OMA" id="VIIMRHE"/>
<feature type="transmembrane region" description="Helical" evidence="9">
    <location>
        <begin position="6"/>
        <end position="25"/>
    </location>
</feature>
<evidence type="ECO:0000256" key="1">
    <source>
        <dbReference type="ARBA" id="ARBA00004127"/>
    </source>
</evidence>
<comment type="similarity">
    <text evidence="2">Belongs to the V-ATPase e1/e2 subunit family.</text>
</comment>
<dbReference type="EnsemblMetazoa" id="MESCA008050-RA">
    <property type="protein sequence ID" value="MESCA008050-PA"/>
    <property type="gene ID" value="MESCA008050"/>
</dbReference>
<dbReference type="AlphaFoldDB" id="T1GW78"/>
<comment type="subcellular location">
    <subcellularLocation>
        <location evidence="1">Endomembrane system</location>
        <topology evidence="1">Multi-pass membrane protein</topology>
    </subcellularLocation>
</comment>
<feature type="transmembrane region" description="Helical" evidence="9">
    <location>
        <begin position="37"/>
        <end position="56"/>
    </location>
</feature>
<dbReference type="PANTHER" id="PTHR12263:SF0">
    <property type="entry name" value="V-TYPE PROTON ATPASE SUBUNIT"/>
    <property type="match status" value="1"/>
</dbReference>
<proteinExistence type="inferred from homology"/>
<name>T1GW78_MEGSC</name>